<comment type="subcellular location">
    <subcellularLocation>
        <location evidence="1">Membrane</location>
        <topology evidence="1">Multi-pass membrane protein</topology>
    </subcellularLocation>
</comment>
<keyword evidence="4" id="KW-0808">Transferase</keyword>
<organism evidence="9 10">
    <name type="scientific">Enterococcus diestrammenae</name>
    <dbReference type="NCBI Taxonomy" id="1155073"/>
    <lineage>
        <taxon>Bacteria</taxon>
        <taxon>Bacillati</taxon>
        <taxon>Bacillota</taxon>
        <taxon>Bacilli</taxon>
        <taxon>Lactobacillales</taxon>
        <taxon>Enterococcaceae</taxon>
        <taxon>Enterococcus</taxon>
    </lineage>
</organism>
<proteinExistence type="predicted"/>
<feature type="transmembrane region" description="Helical" evidence="8">
    <location>
        <begin position="113"/>
        <end position="132"/>
    </location>
</feature>
<comment type="pathway">
    <text evidence="2">Quinol/quinone metabolism; menaquinone biosynthesis.</text>
</comment>
<dbReference type="CDD" id="cd13962">
    <property type="entry name" value="PT_UbiA_UBIAD1"/>
    <property type="match status" value="1"/>
</dbReference>
<gene>
    <name evidence="9" type="ORF">BAU18_000319</name>
</gene>
<name>A0ABV0EY87_9ENTE</name>
<dbReference type="InterPro" id="IPR044878">
    <property type="entry name" value="UbiA_sf"/>
</dbReference>
<keyword evidence="10" id="KW-1185">Reference proteome</keyword>
<dbReference type="InterPro" id="IPR000537">
    <property type="entry name" value="UbiA_prenyltransferase"/>
</dbReference>
<reference evidence="9 10" key="2">
    <citation type="submission" date="2024-02" db="EMBL/GenBank/DDBJ databases">
        <title>The Genome Sequence of Enterococcus diestrammenae JM9A.</title>
        <authorList>
            <person name="Earl A."/>
            <person name="Manson A."/>
            <person name="Gilmore M."/>
            <person name="Sanders J."/>
            <person name="Shea T."/>
            <person name="Howe W."/>
            <person name="Livny J."/>
            <person name="Cuomo C."/>
            <person name="Neafsey D."/>
            <person name="Birren B."/>
        </authorList>
    </citation>
    <scope>NUCLEOTIDE SEQUENCE [LARGE SCALE GENOMIC DNA]</scope>
    <source>
        <strain evidence="9 10">JM9A</strain>
    </source>
</reference>
<evidence type="ECO:0000256" key="5">
    <source>
        <dbReference type="ARBA" id="ARBA00022692"/>
    </source>
</evidence>
<evidence type="ECO:0000256" key="6">
    <source>
        <dbReference type="ARBA" id="ARBA00022989"/>
    </source>
</evidence>
<dbReference type="Proteomes" id="UP001429357">
    <property type="component" value="Unassembled WGS sequence"/>
</dbReference>
<keyword evidence="7 8" id="KW-0472">Membrane</keyword>
<feature type="transmembrane region" description="Helical" evidence="8">
    <location>
        <begin position="12"/>
        <end position="32"/>
    </location>
</feature>
<evidence type="ECO:0000256" key="1">
    <source>
        <dbReference type="ARBA" id="ARBA00004141"/>
    </source>
</evidence>
<feature type="transmembrane region" description="Helical" evidence="8">
    <location>
        <begin position="144"/>
        <end position="164"/>
    </location>
</feature>
<evidence type="ECO:0000256" key="7">
    <source>
        <dbReference type="ARBA" id="ARBA00023136"/>
    </source>
</evidence>
<comment type="caution">
    <text evidence="9">The sequence shown here is derived from an EMBL/GenBank/DDBJ whole genome shotgun (WGS) entry which is preliminary data.</text>
</comment>
<dbReference type="PANTHER" id="PTHR13929">
    <property type="entry name" value="1,4-DIHYDROXY-2-NAPHTHOATE OCTAPRENYLTRANSFERASE"/>
    <property type="match status" value="1"/>
</dbReference>
<keyword evidence="3" id="KW-0474">Menaquinone biosynthesis</keyword>
<feature type="transmembrane region" description="Helical" evidence="8">
    <location>
        <begin position="38"/>
        <end position="58"/>
    </location>
</feature>
<dbReference type="Gene3D" id="1.10.357.140">
    <property type="entry name" value="UbiA prenyltransferase"/>
    <property type="match status" value="1"/>
</dbReference>
<dbReference type="Pfam" id="PF01040">
    <property type="entry name" value="UbiA"/>
    <property type="match status" value="1"/>
</dbReference>
<dbReference type="NCBIfam" id="NF004752">
    <property type="entry name" value="PRK06080.1-4"/>
    <property type="match status" value="1"/>
</dbReference>
<sequence>MTWAAFWELVEIRTKIASLFPFVIGTLFSLSFFGQVHWGLTAIFFVGMLVFDMTTTAINNYMDYQKAKTDAYRQQENVIGVEHLSLNGVRGLIIGMLVFAAAVGSFLSWQTGWLLLVMGLACCFIGVFYTAGPIPLSRMPLGEIFSGLTMGLGIFAMVVYINTYDLGAFYLDVDFASGQFALTGNFWSVLALLVASLPLVFTIANIMLANNLRDLEADIKNHRYTLVYYLGRETGLRLFSILMYGCYVAVIVGLLTGVFQWPILIVLTTLPKVRQNLAAHRRELPAPHSFVYSLKNMVLFNTSYALGVALGIVWQWLN</sequence>
<dbReference type="NCBIfam" id="NF009926">
    <property type="entry name" value="PRK13387.1"/>
    <property type="match status" value="1"/>
</dbReference>
<dbReference type="PANTHER" id="PTHR13929:SF0">
    <property type="entry name" value="UBIA PRENYLTRANSFERASE DOMAIN-CONTAINING PROTEIN 1"/>
    <property type="match status" value="1"/>
</dbReference>
<evidence type="ECO:0000313" key="10">
    <source>
        <dbReference type="Proteomes" id="UP001429357"/>
    </source>
</evidence>
<evidence type="ECO:0000256" key="8">
    <source>
        <dbReference type="SAM" id="Phobius"/>
    </source>
</evidence>
<dbReference type="InterPro" id="IPR026046">
    <property type="entry name" value="UBIAD1"/>
</dbReference>
<evidence type="ECO:0000256" key="4">
    <source>
        <dbReference type="ARBA" id="ARBA00022679"/>
    </source>
</evidence>
<reference evidence="10" key="1">
    <citation type="submission" date="2016-06" db="EMBL/GenBank/DDBJ databases">
        <title>Four novel species of enterococci isolated from chicken manure.</title>
        <authorList>
            <person name="Van Tyne D."/>
        </authorList>
    </citation>
    <scope>NUCLEOTIDE SEQUENCE [LARGE SCALE GENOMIC DNA]</scope>
    <source>
        <strain evidence="10">JM9A</strain>
    </source>
</reference>
<evidence type="ECO:0000313" key="9">
    <source>
        <dbReference type="EMBL" id="MEO1780768.1"/>
    </source>
</evidence>
<evidence type="ECO:0000256" key="3">
    <source>
        <dbReference type="ARBA" id="ARBA00022428"/>
    </source>
</evidence>
<evidence type="ECO:0000256" key="2">
    <source>
        <dbReference type="ARBA" id="ARBA00004863"/>
    </source>
</evidence>
<keyword evidence="6 8" id="KW-1133">Transmembrane helix</keyword>
<keyword evidence="5 8" id="KW-0812">Transmembrane</keyword>
<dbReference type="PIRSF" id="PIRSF005355">
    <property type="entry name" value="UBIAD1"/>
    <property type="match status" value="1"/>
</dbReference>
<feature type="transmembrane region" description="Helical" evidence="8">
    <location>
        <begin position="89"/>
        <end position="107"/>
    </location>
</feature>
<evidence type="ECO:0008006" key="11">
    <source>
        <dbReference type="Google" id="ProtNLM"/>
    </source>
</evidence>
<feature type="transmembrane region" description="Helical" evidence="8">
    <location>
        <begin position="297"/>
        <end position="317"/>
    </location>
</feature>
<dbReference type="RefSeq" id="WP_161869582.1">
    <property type="nucleotide sequence ID" value="NZ_MAEI02000001.1"/>
</dbReference>
<feature type="transmembrane region" description="Helical" evidence="8">
    <location>
        <begin position="184"/>
        <end position="208"/>
    </location>
</feature>
<dbReference type="EMBL" id="MAEI02000001">
    <property type="protein sequence ID" value="MEO1780768.1"/>
    <property type="molecule type" value="Genomic_DNA"/>
</dbReference>
<feature type="transmembrane region" description="Helical" evidence="8">
    <location>
        <begin position="241"/>
        <end position="263"/>
    </location>
</feature>
<accession>A0ABV0EY87</accession>
<protein>
    <recommendedName>
        <fullName evidence="11">1,4-dihydroxy-2-naphthoate polyprenyltransferase</fullName>
    </recommendedName>
</protein>